<dbReference type="Proteomes" id="UP001365542">
    <property type="component" value="Unassembled WGS sequence"/>
</dbReference>
<evidence type="ECO:0000313" key="5">
    <source>
        <dbReference type="Proteomes" id="UP001365542"/>
    </source>
</evidence>
<feature type="transmembrane region" description="Helical" evidence="2">
    <location>
        <begin position="306"/>
        <end position="331"/>
    </location>
</feature>
<name>A0AAV9WUZ1_9PEZI</name>
<protein>
    <submittedName>
        <fullName evidence="4">Uncharacterized protein</fullName>
    </submittedName>
</protein>
<sequence>MKTSLICLGFLSLATWPSIHASPPSIHPRASLEFGNHQTTISASLSFVYTGPHPPSTKSEPTNPTTSFILPSRNPLDLITSHRTNAIITHPLTTQQPLTTFIQDDDLQSPNPNNPPNSKNTTRTCRDFPSAPSLKICNAKFLVFIFLLLYIIILRAIFYLQELSARHVLDLGEKLARCRDSYDGWAWEVMGSWKIRQQPELPAIAMIGATYGATWRNGNGSEGNSGGAPESIGMQDLDLDYRRRRNRTGNNTPEEEVNTGGNGNEQPLPQQQEEEERVKREAEEQRYRMIKTAHQRILDDTKGKRLVYGVGVSFATLGVAFVVLAAFTGILCGQIWKIGLCPYHGIKL</sequence>
<gene>
    <name evidence="4" type="ORF">TWF694_005184</name>
</gene>
<keyword evidence="2" id="KW-0472">Membrane</keyword>
<accession>A0AAV9WUZ1</accession>
<evidence type="ECO:0000256" key="2">
    <source>
        <dbReference type="SAM" id="Phobius"/>
    </source>
</evidence>
<keyword evidence="2" id="KW-0812">Transmembrane</keyword>
<evidence type="ECO:0000256" key="1">
    <source>
        <dbReference type="SAM" id="MobiDB-lite"/>
    </source>
</evidence>
<keyword evidence="2" id="KW-1133">Transmembrane helix</keyword>
<feature type="region of interest" description="Disordered" evidence="1">
    <location>
        <begin position="103"/>
        <end position="124"/>
    </location>
</feature>
<organism evidence="4 5">
    <name type="scientific">Orbilia ellipsospora</name>
    <dbReference type="NCBI Taxonomy" id="2528407"/>
    <lineage>
        <taxon>Eukaryota</taxon>
        <taxon>Fungi</taxon>
        <taxon>Dikarya</taxon>
        <taxon>Ascomycota</taxon>
        <taxon>Pezizomycotina</taxon>
        <taxon>Orbiliomycetes</taxon>
        <taxon>Orbiliales</taxon>
        <taxon>Orbiliaceae</taxon>
        <taxon>Orbilia</taxon>
    </lineage>
</organism>
<evidence type="ECO:0000313" key="4">
    <source>
        <dbReference type="EMBL" id="KAK6526602.1"/>
    </source>
</evidence>
<proteinExistence type="predicted"/>
<feature type="chain" id="PRO_5043855372" evidence="3">
    <location>
        <begin position="22"/>
        <end position="348"/>
    </location>
</feature>
<feature type="signal peptide" evidence="3">
    <location>
        <begin position="1"/>
        <end position="21"/>
    </location>
</feature>
<keyword evidence="5" id="KW-1185">Reference proteome</keyword>
<feature type="region of interest" description="Disordered" evidence="1">
    <location>
        <begin position="245"/>
        <end position="283"/>
    </location>
</feature>
<evidence type="ECO:0000256" key="3">
    <source>
        <dbReference type="SAM" id="SignalP"/>
    </source>
</evidence>
<reference evidence="4 5" key="1">
    <citation type="submission" date="2019-10" db="EMBL/GenBank/DDBJ databases">
        <authorList>
            <person name="Palmer J.M."/>
        </authorList>
    </citation>
    <scope>NUCLEOTIDE SEQUENCE [LARGE SCALE GENOMIC DNA]</scope>
    <source>
        <strain evidence="4 5">TWF694</strain>
    </source>
</reference>
<keyword evidence="3" id="KW-0732">Signal</keyword>
<feature type="transmembrane region" description="Helical" evidence="2">
    <location>
        <begin position="141"/>
        <end position="160"/>
    </location>
</feature>
<dbReference type="EMBL" id="JAVHJO010000016">
    <property type="protein sequence ID" value="KAK6526602.1"/>
    <property type="molecule type" value="Genomic_DNA"/>
</dbReference>
<comment type="caution">
    <text evidence="4">The sequence shown here is derived from an EMBL/GenBank/DDBJ whole genome shotgun (WGS) entry which is preliminary data.</text>
</comment>
<dbReference type="AlphaFoldDB" id="A0AAV9WUZ1"/>